<dbReference type="PROSITE" id="PS51257">
    <property type="entry name" value="PROKAR_LIPOPROTEIN"/>
    <property type="match status" value="1"/>
</dbReference>
<dbReference type="AlphaFoldDB" id="A0A2M8W5J9"/>
<evidence type="ECO:0000313" key="3">
    <source>
        <dbReference type="Proteomes" id="UP000228531"/>
    </source>
</evidence>
<evidence type="ECO:0000256" key="1">
    <source>
        <dbReference type="SAM" id="SignalP"/>
    </source>
</evidence>
<dbReference type="RefSeq" id="WP_133122554.1">
    <property type="nucleotide sequence ID" value="NZ_PGTY01000002.1"/>
</dbReference>
<comment type="caution">
    <text evidence="2">The sequence shown here is derived from an EMBL/GenBank/DDBJ whole genome shotgun (WGS) entry which is preliminary data.</text>
</comment>
<dbReference type="OrthoDB" id="7876976at2"/>
<name>A0A2M8W5J9_9RHOB</name>
<reference evidence="2 3" key="1">
    <citation type="submission" date="2017-11" db="EMBL/GenBank/DDBJ databases">
        <title>Genomic Encyclopedia of Archaeal and Bacterial Type Strains, Phase II (KMG-II): From Individual Species to Whole Genera.</title>
        <authorList>
            <person name="Goeker M."/>
        </authorList>
    </citation>
    <scope>NUCLEOTIDE SEQUENCE [LARGE SCALE GENOMIC DNA]</scope>
    <source>
        <strain evidence="2 3">DSM 29128</strain>
    </source>
</reference>
<protein>
    <recommendedName>
        <fullName evidence="4">Lipoprotein</fullName>
    </recommendedName>
</protein>
<organism evidence="2 3">
    <name type="scientific">Yoonia maricola</name>
    <dbReference type="NCBI Taxonomy" id="420999"/>
    <lineage>
        <taxon>Bacteria</taxon>
        <taxon>Pseudomonadati</taxon>
        <taxon>Pseudomonadota</taxon>
        <taxon>Alphaproteobacteria</taxon>
        <taxon>Rhodobacterales</taxon>
        <taxon>Paracoccaceae</taxon>
        <taxon>Yoonia</taxon>
    </lineage>
</organism>
<dbReference type="EMBL" id="PGTY01000002">
    <property type="protein sequence ID" value="PJI86199.1"/>
    <property type="molecule type" value="Genomic_DNA"/>
</dbReference>
<sequence>MTKLTFVFAAALLTAGCATNLTPTEGPVSASVTSAAVSERLANGRNETMVRAYLPADTGETGLGAEVAGAECSLTSDELTANVTTPQAVILPSFKQRGALENRGVPGAILVDCEYQGQAGRVLLTAQEKDLAVVSGAGVGGLLIGLAVSGVAANTTPWSYGPVANVALAN</sequence>
<keyword evidence="1" id="KW-0732">Signal</keyword>
<evidence type="ECO:0000313" key="2">
    <source>
        <dbReference type="EMBL" id="PJI86199.1"/>
    </source>
</evidence>
<feature type="chain" id="PRO_5014786414" description="Lipoprotein" evidence="1">
    <location>
        <begin position="21"/>
        <end position="170"/>
    </location>
</feature>
<proteinExistence type="predicted"/>
<feature type="signal peptide" evidence="1">
    <location>
        <begin position="1"/>
        <end position="20"/>
    </location>
</feature>
<dbReference type="Proteomes" id="UP000228531">
    <property type="component" value="Unassembled WGS sequence"/>
</dbReference>
<accession>A0A2M8W5J9</accession>
<keyword evidence="3" id="KW-1185">Reference proteome</keyword>
<evidence type="ECO:0008006" key="4">
    <source>
        <dbReference type="Google" id="ProtNLM"/>
    </source>
</evidence>
<gene>
    <name evidence="2" type="ORF">BC777_2564</name>
</gene>